<organism evidence="2 3">
    <name type="scientific">Allorhizobium borbori</name>
    <dbReference type="NCBI Taxonomy" id="485907"/>
    <lineage>
        <taxon>Bacteria</taxon>
        <taxon>Pseudomonadati</taxon>
        <taxon>Pseudomonadota</taxon>
        <taxon>Alphaproteobacteria</taxon>
        <taxon>Hyphomicrobiales</taxon>
        <taxon>Rhizobiaceae</taxon>
        <taxon>Rhizobium/Agrobacterium group</taxon>
        <taxon>Allorhizobium</taxon>
    </lineage>
</organism>
<dbReference type="EMBL" id="JACIDU010000011">
    <property type="protein sequence ID" value="MBB4104255.1"/>
    <property type="molecule type" value="Genomic_DNA"/>
</dbReference>
<feature type="transmembrane region" description="Helical" evidence="1">
    <location>
        <begin position="65"/>
        <end position="83"/>
    </location>
</feature>
<keyword evidence="1" id="KW-0812">Transmembrane</keyword>
<evidence type="ECO:0000313" key="2">
    <source>
        <dbReference type="EMBL" id="MBB4104255.1"/>
    </source>
</evidence>
<keyword evidence="1" id="KW-1133">Transmembrane helix</keyword>
<reference evidence="2 3" key="1">
    <citation type="submission" date="2020-08" db="EMBL/GenBank/DDBJ databases">
        <title>Genomic Encyclopedia of Type Strains, Phase IV (KMG-IV): sequencing the most valuable type-strain genomes for metagenomic binning, comparative biology and taxonomic classification.</title>
        <authorList>
            <person name="Goeker M."/>
        </authorList>
    </citation>
    <scope>NUCLEOTIDE SEQUENCE [LARGE SCALE GENOMIC DNA]</scope>
    <source>
        <strain evidence="2 3">DSM 26385</strain>
    </source>
</reference>
<dbReference type="GO" id="GO:0022857">
    <property type="term" value="F:transmembrane transporter activity"/>
    <property type="evidence" value="ECO:0007669"/>
    <property type="project" value="InterPro"/>
</dbReference>
<dbReference type="InterPro" id="IPR006726">
    <property type="entry name" value="PHBA_efflux_AaeB/fusaric-R"/>
</dbReference>
<keyword evidence="1" id="KW-0472">Membrane</keyword>
<dbReference type="Proteomes" id="UP000584824">
    <property type="component" value="Unassembled WGS sequence"/>
</dbReference>
<feature type="transmembrane region" description="Helical" evidence="1">
    <location>
        <begin position="143"/>
        <end position="165"/>
    </location>
</feature>
<proteinExistence type="predicted"/>
<gene>
    <name evidence="2" type="ORF">GGQ66_002829</name>
</gene>
<feature type="transmembrane region" description="Helical" evidence="1">
    <location>
        <begin position="415"/>
        <end position="434"/>
    </location>
</feature>
<dbReference type="RefSeq" id="WP_183793345.1">
    <property type="nucleotide sequence ID" value="NZ_JACIDU010000011.1"/>
</dbReference>
<evidence type="ECO:0000256" key="1">
    <source>
        <dbReference type="SAM" id="Phobius"/>
    </source>
</evidence>
<feature type="transmembrane region" description="Helical" evidence="1">
    <location>
        <begin position="113"/>
        <end position="131"/>
    </location>
</feature>
<feature type="transmembrane region" description="Helical" evidence="1">
    <location>
        <begin position="470"/>
        <end position="488"/>
    </location>
</feature>
<dbReference type="GO" id="GO:0005886">
    <property type="term" value="C:plasma membrane"/>
    <property type="evidence" value="ECO:0007669"/>
    <property type="project" value="InterPro"/>
</dbReference>
<feature type="transmembrane region" description="Helical" evidence="1">
    <location>
        <begin position="340"/>
        <end position="357"/>
    </location>
</feature>
<sequence length="639" mass="67881">MSGFLKRIGGSLDPAVLAFAVRTAVGACAALLLALALGLEHPQWAAMTVWAASQPVRGQLLEKSFYRFAGTLVGVIAGVLMVLAANGSVAWLVVGLALWIAFCTALGHLVRGFLVYGVILSGYSASMVALLDNGDPALVVGLGIDRFLTIATGVAVALVIGLIFAPAGGPGALAQVIHQVTARLLALMADAGNRSEESIREETRRLLADIAELEGKLEPHAAGSRKAHRFVVTARALFIAEVDILLRLRGPDRTTLTPEESIALARAANALSRERAEEEALSALAAAALPGQEDEWQSRIAGLHMALADHMDAPERPASRNSAAAPLVILHADLRGARSAALRALLVMLAVGGVWAFTGWHGGTFLLLGLSIMISLFSTFENPARFMRNVMIGQCLGVAGALTCRWLVWPLVDGSTLSLTLAMIPFILVGALVMAHGRTRLVGFDYNMVMLLLLQPALPLHGTFTQSLGMGAAVLAAPAVAFCAYRLMPVDARRRDAMLVQAMLAELKDMAVSRRPLNARVRRARLHHRLLRLVQLGEKAGLGTAAAADRGFAIYGLGEIVLKIRTVAETEGRRDRSLDLILGRTGAIDVDPQALVKALDAAAIRRARADALEAGEFHAAARALERQIPHLTREIGKPA</sequence>
<name>A0A7W6K521_9HYPH</name>
<feature type="transmembrane region" description="Helical" evidence="1">
    <location>
        <begin position="89"/>
        <end position="106"/>
    </location>
</feature>
<protein>
    <submittedName>
        <fullName evidence="2">Putative membrane protein YccC</fullName>
    </submittedName>
</protein>
<feature type="transmembrane region" description="Helical" evidence="1">
    <location>
        <begin position="15"/>
        <end position="37"/>
    </location>
</feature>
<dbReference type="Pfam" id="PF04632">
    <property type="entry name" value="FUSC"/>
    <property type="match status" value="1"/>
</dbReference>
<comment type="caution">
    <text evidence="2">The sequence shown here is derived from an EMBL/GenBank/DDBJ whole genome shotgun (WGS) entry which is preliminary data.</text>
</comment>
<accession>A0A7W6K521</accession>
<dbReference type="AlphaFoldDB" id="A0A7W6K521"/>
<keyword evidence="3" id="KW-1185">Reference proteome</keyword>
<feature type="transmembrane region" description="Helical" evidence="1">
    <location>
        <begin position="392"/>
        <end position="409"/>
    </location>
</feature>
<evidence type="ECO:0000313" key="3">
    <source>
        <dbReference type="Proteomes" id="UP000584824"/>
    </source>
</evidence>